<sequence length="170" mass="19370">MKKLLTLAFILFLFSFMFGCTTISYKTQSHQDGDIAEIKEANRAVSVQENTIDNYINLIDKPSSLLISKYGNPKFESTLYGGDILYYEDISIAFGIDGDEVSSVLIYDGELTDGIKINATVNEVIKNLDLSEENIMVSNEFPEYILYQYRGYQCYLIFYEQILQEILVVG</sequence>
<evidence type="ECO:0000313" key="2">
    <source>
        <dbReference type="Proteomes" id="UP000440004"/>
    </source>
</evidence>
<dbReference type="PROSITE" id="PS51257">
    <property type="entry name" value="PROKAR_LIPOPROTEIN"/>
    <property type="match status" value="1"/>
</dbReference>
<dbReference type="AlphaFoldDB" id="A0A6A7K8M5"/>
<dbReference type="Proteomes" id="UP000440004">
    <property type="component" value="Unassembled WGS sequence"/>
</dbReference>
<dbReference type="RefSeq" id="WP_152803564.1">
    <property type="nucleotide sequence ID" value="NZ_WHNX01000010.1"/>
</dbReference>
<name>A0A6A7K8M5_9FIRM</name>
<reference evidence="1 2" key="1">
    <citation type="submission" date="2019-10" db="EMBL/GenBank/DDBJ databases">
        <title>Alkalibaculum tamaniensis sp.nov., a new alkaliphilic acetogen, isolated on methoxylated aromatics from a mud volcano.</title>
        <authorList>
            <person name="Khomyakova M.A."/>
            <person name="Merkel A.Y."/>
            <person name="Bonch-Osmolovskaya E.A."/>
            <person name="Slobodkin A.I."/>
        </authorList>
    </citation>
    <scope>NUCLEOTIDE SEQUENCE [LARGE SCALE GENOMIC DNA]</scope>
    <source>
        <strain evidence="1 2">M08DMB</strain>
    </source>
</reference>
<dbReference type="EMBL" id="WHNX01000010">
    <property type="protein sequence ID" value="MPW25774.1"/>
    <property type="molecule type" value="Genomic_DNA"/>
</dbReference>
<protein>
    <submittedName>
        <fullName evidence="1">Uncharacterized protein</fullName>
    </submittedName>
</protein>
<comment type="caution">
    <text evidence="1">The sequence shown here is derived from an EMBL/GenBank/DDBJ whole genome shotgun (WGS) entry which is preliminary data.</text>
</comment>
<evidence type="ECO:0000313" key="1">
    <source>
        <dbReference type="EMBL" id="MPW25774.1"/>
    </source>
</evidence>
<keyword evidence="2" id="KW-1185">Reference proteome</keyword>
<accession>A0A6A7K8M5</accession>
<proteinExistence type="predicted"/>
<organism evidence="1 2">
    <name type="scientific">Alkalibaculum sporogenes</name>
    <dbReference type="NCBI Taxonomy" id="2655001"/>
    <lineage>
        <taxon>Bacteria</taxon>
        <taxon>Bacillati</taxon>
        <taxon>Bacillota</taxon>
        <taxon>Clostridia</taxon>
        <taxon>Eubacteriales</taxon>
        <taxon>Eubacteriaceae</taxon>
        <taxon>Alkalibaculum</taxon>
    </lineage>
</organism>
<gene>
    <name evidence="1" type="ORF">GC105_08220</name>
</gene>